<dbReference type="PANTHER" id="PTHR47592:SF27">
    <property type="entry name" value="OS08G0421700 PROTEIN"/>
    <property type="match status" value="1"/>
</dbReference>
<dbReference type="EMBL" id="BKCJ011039273">
    <property type="protein sequence ID" value="GFC72745.1"/>
    <property type="molecule type" value="Genomic_DNA"/>
</dbReference>
<proteinExistence type="predicted"/>
<feature type="domain" description="Retrovirus-related Pol polyprotein from transposon TNT 1-94-like beta-barrel" evidence="1">
    <location>
        <begin position="6"/>
        <end position="76"/>
    </location>
</feature>
<evidence type="ECO:0000313" key="2">
    <source>
        <dbReference type="EMBL" id="GFC72745.1"/>
    </source>
</evidence>
<evidence type="ECO:0000259" key="1">
    <source>
        <dbReference type="Pfam" id="PF22936"/>
    </source>
</evidence>
<gene>
    <name evidence="2" type="ORF">Tci_844715</name>
</gene>
<protein>
    <submittedName>
        <fullName evidence="2">Zinc finger, CCHC-type</fullName>
    </submittedName>
</protein>
<dbReference type="InterPro" id="IPR054722">
    <property type="entry name" value="PolX-like_BBD"/>
</dbReference>
<name>A0A699QI02_TANCI</name>
<sequence>VDAITWWIDSGATTHFFKDRCWFKTYEPVEDESVLYMSDDHFAHVHGKGSMVLEFSSGKYITLFNVLYVLKLRKNLNYWSCIK</sequence>
<dbReference type="AlphaFoldDB" id="A0A699QI02"/>
<reference evidence="2" key="1">
    <citation type="journal article" date="2019" name="Sci. Rep.">
        <title>Draft genome of Tanacetum cinerariifolium, the natural source of mosquito coil.</title>
        <authorList>
            <person name="Yamashiro T."/>
            <person name="Shiraishi A."/>
            <person name="Satake H."/>
            <person name="Nakayama K."/>
        </authorList>
    </citation>
    <scope>NUCLEOTIDE SEQUENCE</scope>
</reference>
<comment type="caution">
    <text evidence="2">The sequence shown here is derived from an EMBL/GenBank/DDBJ whole genome shotgun (WGS) entry which is preliminary data.</text>
</comment>
<feature type="non-terminal residue" evidence="2">
    <location>
        <position position="1"/>
    </location>
</feature>
<accession>A0A699QI02</accession>
<dbReference type="PANTHER" id="PTHR47592">
    <property type="entry name" value="PBF68 PROTEIN"/>
    <property type="match status" value="1"/>
</dbReference>
<organism evidence="2">
    <name type="scientific">Tanacetum cinerariifolium</name>
    <name type="common">Dalmatian daisy</name>
    <name type="synonym">Chrysanthemum cinerariifolium</name>
    <dbReference type="NCBI Taxonomy" id="118510"/>
    <lineage>
        <taxon>Eukaryota</taxon>
        <taxon>Viridiplantae</taxon>
        <taxon>Streptophyta</taxon>
        <taxon>Embryophyta</taxon>
        <taxon>Tracheophyta</taxon>
        <taxon>Spermatophyta</taxon>
        <taxon>Magnoliopsida</taxon>
        <taxon>eudicotyledons</taxon>
        <taxon>Gunneridae</taxon>
        <taxon>Pentapetalae</taxon>
        <taxon>asterids</taxon>
        <taxon>campanulids</taxon>
        <taxon>Asterales</taxon>
        <taxon>Asteraceae</taxon>
        <taxon>Asteroideae</taxon>
        <taxon>Anthemideae</taxon>
        <taxon>Anthemidinae</taxon>
        <taxon>Tanacetum</taxon>
    </lineage>
</organism>
<dbReference type="Pfam" id="PF22936">
    <property type="entry name" value="Pol_BBD"/>
    <property type="match status" value="1"/>
</dbReference>